<proteinExistence type="predicted"/>
<feature type="compositionally biased region" description="Low complexity" evidence="1">
    <location>
        <begin position="172"/>
        <end position="182"/>
    </location>
</feature>
<dbReference type="PANTHER" id="PTHR31949:SF2">
    <property type="entry name" value="OS05G0480600 PROTEIN"/>
    <property type="match status" value="1"/>
</dbReference>
<accession>A0A8J5WDE2</accession>
<gene>
    <name evidence="2" type="ORF">GUJ93_ZPchr0010g7723</name>
</gene>
<reference evidence="2" key="1">
    <citation type="journal article" date="2021" name="bioRxiv">
        <title>Whole Genome Assembly and Annotation of Northern Wild Rice, Zizania palustris L., Supports a Whole Genome Duplication in the Zizania Genus.</title>
        <authorList>
            <person name="Haas M."/>
            <person name="Kono T."/>
            <person name="Macchietto M."/>
            <person name="Millas R."/>
            <person name="McGilp L."/>
            <person name="Shao M."/>
            <person name="Duquette J."/>
            <person name="Hirsch C.N."/>
            <person name="Kimball J."/>
        </authorList>
    </citation>
    <scope>NUCLEOTIDE SEQUENCE</scope>
    <source>
        <tissue evidence="2">Fresh leaf tissue</tissue>
    </source>
</reference>
<protein>
    <submittedName>
        <fullName evidence="2">Uncharacterized protein</fullName>
    </submittedName>
</protein>
<dbReference type="AlphaFoldDB" id="A0A8J5WDE2"/>
<feature type="compositionally biased region" description="Low complexity" evidence="1">
    <location>
        <begin position="23"/>
        <end position="37"/>
    </location>
</feature>
<dbReference type="GO" id="GO:0055028">
    <property type="term" value="C:cortical microtubule"/>
    <property type="evidence" value="ECO:0007669"/>
    <property type="project" value="TreeGrafter"/>
</dbReference>
<dbReference type="OrthoDB" id="780084at2759"/>
<dbReference type="PANTHER" id="PTHR31949">
    <property type="entry name" value="GASTRIC MUCIN-LIKE PROTEIN"/>
    <property type="match status" value="1"/>
</dbReference>
<dbReference type="EMBL" id="JAAALK010000082">
    <property type="protein sequence ID" value="KAG8085937.1"/>
    <property type="molecule type" value="Genomic_DNA"/>
</dbReference>
<feature type="region of interest" description="Disordered" evidence="1">
    <location>
        <begin position="23"/>
        <end position="50"/>
    </location>
</feature>
<sequence>MEIHEHVHLLGSSSGVKLRWCTPKATHPSSPTPSHLHCPPPHLRHPGRRDLGAPAVPLTRRLQQGSSRGRQRWGEGRSERHWGWIEASGSFRARARIRLGGVSRGRRQRSWYRLSDKVGAVGIPEMEDLLGSEIGKNDYDWLLTPPGTPRVPALEIAVKTPSSNILPKRSATRSSSTTRPSRLLVSQTENGHSTAATRPARTQDLQPQVGEPAMLLHQNSQFQLHVP</sequence>
<feature type="region of interest" description="Disordered" evidence="1">
    <location>
        <begin position="164"/>
        <end position="204"/>
    </location>
</feature>
<keyword evidence="3" id="KW-1185">Reference proteome</keyword>
<comment type="caution">
    <text evidence="2">The sequence shown here is derived from an EMBL/GenBank/DDBJ whole genome shotgun (WGS) entry which is preliminary data.</text>
</comment>
<dbReference type="GO" id="GO:0043622">
    <property type="term" value="P:cortical microtubule organization"/>
    <property type="evidence" value="ECO:0007669"/>
    <property type="project" value="TreeGrafter"/>
</dbReference>
<evidence type="ECO:0000256" key="1">
    <source>
        <dbReference type="SAM" id="MobiDB-lite"/>
    </source>
</evidence>
<evidence type="ECO:0000313" key="2">
    <source>
        <dbReference type="EMBL" id="KAG8085937.1"/>
    </source>
</evidence>
<name>A0A8J5WDE2_ZIZPA</name>
<organism evidence="2 3">
    <name type="scientific">Zizania palustris</name>
    <name type="common">Northern wild rice</name>
    <dbReference type="NCBI Taxonomy" id="103762"/>
    <lineage>
        <taxon>Eukaryota</taxon>
        <taxon>Viridiplantae</taxon>
        <taxon>Streptophyta</taxon>
        <taxon>Embryophyta</taxon>
        <taxon>Tracheophyta</taxon>
        <taxon>Spermatophyta</taxon>
        <taxon>Magnoliopsida</taxon>
        <taxon>Liliopsida</taxon>
        <taxon>Poales</taxon>
        <taxon>Poaceae</taxon>
        <taxon>BOP clade</taxon>
        <taxon>Oryzoideae</taxon>
        <taxon>Oryzeae</taxon>
        <taxon>Zizaniinae</taxon>
        <taxon>Zizania</taxon>
    </lineage>
</organism>
<dbReference type="Proteomes" id="UP000729402">
    <property type="component" value="Unassembled WGS sequence"/>
</dbReference>
<reference evidence="2" key="2">
    <citation type="submission" date="2021-02" db="EMBL/GenBank/DDBJ databases">
        <authorList>
            <person name="Kimball J.A."/>
            <person name="Haas M.W."/>
            <person name="Macchietto M."/>
            <person name="Kono T."/>
            <person name="Duquette J."/>
            <person name="Shao M."/>
        </authorList>
    </citation>
    <scope>NUCLEOTIDE SEQUENCE</scope>
    <source>
        <tissue evidence="2">Fresh leaf tissue</tissue>
    </source>
</reference>
<evidence type="ECO:0000313" key="3">
    <source>
        <dbReference type="Proteomes" id="UP000729402"/>
    </source>
</evidence>
<feature type="compositionally biased region" description="Polar residues" evidence="1">
    <location>
        <begin position="184"/>
        <end position="196"/>
    </location>
</feature>